<dbReference type="EMBL" id="KN847043">
    <property type="protein sequence ID" value="KIW26873.1"/>
    <property type="molecule type" value="Genomic_DNA"/>
</dbReference>
<dbReference type="Pfam" id="PF25353">
    <property type="entry name" value="PH_2nd_LRR"/>
    <property type="match status" value="1"/>
</dbReference>
<dbReference type="HOGENOM" id="CLU_003789_0_0_1"/>
<dbReference type="RefSeq" id="XP_016247089.1">
    <property type="nucleotide sequence ID" value="XM_016393670.1"/>
</dbReference>
<dbReference type="STRING" id="569365.A0A0D2C6U5"/>
<dbReference type="InterPro" id="IPR057334">
    <property type="entry name" value="PH_2nd_LRR"/>
</dbReference>
<dbReference type="Gene3D" id="3.80.10.10">
    <property type="entry name" value="Ribonuclease Inhibitor"/>
    <property type="match status" value="1"/>
</dbReference>
<dbReference type="SUPFAM" id="SSF52047">
    <property type="entry name" value="RNI-like"/>
    <property type="match status" value="1"/>
</dbReference>
<dbReference type="OrthoDB" id="120976at2759"/>
<feature type="compositionally biased region" description="Basic residues" evidence="1">
    <location>
        <begin position="993"/>
        <end position="1003"/>
    </location>
</feature>
<sequence length="1116" mass="124728">MADKRRRKSLSIFRQKVDHAPAIQIPASPLLEKRSSDYLPSPVDSDPASPKPRPRTLQKASRTSVFGSLRSLHSLDEEEKLALTRSDSKASSLHEEPDMNVKGLLGNKVLQYGEVQAGGSNMFRKRTQFMVLTESHLIRFRSQIKAAEMFPSIPNSLNKGHTPRTSSVGSYQELQMSAYSDITSGVPLDQVVAVFKVDDGRPSPVVEVAYLDERARRTSAIQLQLNEMREAELWIAAIRSACDQARSLIEQHIQDRTVEHLARVVERERDYDPEHFHVFKVIQRHINRSTGRASAEDLTRLGSSTTCYLVIGLHKIHLVPLQKSSTRSSSSSLSELDAMTSYAIVTLTSIKVVADDDGFQLTFKPPMAQPCIVQLASYSAGQIALWLRSASEYLRPEWLRQPFIFDVPPEIDDQMIPPNFPKEEHDCFDRTLIAYCAGYDVDTSRICYTVDYDCEDAPRFQLLPPSTGVNYSAMELLAVFRALRYNESFSSISFARINLLPLRLCYDGFGSDLDSLFTRSGNPTNIAGHQELPVLAQEIRVLALKSRRLRRLDFSHTIPHQTLTGDGEALSCGILEALTPLCKRSLTNVDWIVLTGLRLADSDLNYLVDAASERKCHLRALEIGECGLSVHDIDVLLSTLAVQESTVEVIDISGAQGRFSPELFQRGMGAFTRIRRLNLTRVQKTAGSEPLLPPEVLLAWRLEALYLSQTTLNEQTVDSISTYLATSKSDILRELHVNQCGLTGYDLATFFRSMTREDMQPRIMHVSANENRLKTGNTILFRTIAQNCGPSSLSLRMMDFEKENHFRELINALKVNTTLRSLDISRASLPYDASVETCEALKEMFATNQTLEELDISGEHAHLDTTRFGIGLNIALRGLEKNTSLKLLRIEYQALGLQGASTLAEVLERNETLVEIHCEHNDINLQSFTALVNALEKNHTLLYMSTMDHDRAKSMDKVRREIESMERADTPKTPKSGGGAIKKALTGTLTGKPHGKGHGHRHSSSMSSTASFTDQDVVAVMSTLDEKWDAQVSRMQKYLFRNYCRAQGVPWEDGAGDDDSRRTTAAGGDSSMAQILQRVKLDRTPTAAHPDALDYIDEKLGRDSSGSEMIFQIPED</sequence>
<dbReference type="Proteomes" id="UP000054466">
    <property type="component" value="Unassembled WGS sequence"/>
</dbReference>
<dbReference type="SMART" id="SM00368">
    <property type="entry name" value="LRR_RI"/>
    <property type="match status" value="5"/>
</dbReference>
<organism evidence="3 4">
    <name type="scientific">Cladophialophora immunda</name>
    <dbReference type="NCBI Taxonomy" id="569365"/>
    <lineage>
        <taxon>Eukaryota</taxon>
        <taxon>Fungi</taxon>
        <taxon>Dikarya</taxon>
        <taxon>Ascomycota</taxon>
        <taxon>Pezizomycotina</taxon>
        <taxon>Eurotiomycetes</taxon>
        <taxon>Chaetothyriomycetidae</taxon>
        <taxon>Chaetothyriales</taxon>
        <taxon>Herpotrichiellaceae</taxon>
        <taxon>Cladophialophora</taxon>
    </lineage>
</organism>
<dbReference type="PANTHER" id="PTHR24114:SF2">
    <property type="entry name" value="F-BOX DOMAIN-CONTAINING PROTEIN-RELATED"/>
    <property type="match status" value="1"/>
</dbReference>
<feature type="domain" description="LRR-containing protein second PH" evidence="2">
    <location>
        <begin position="256"/>
        <end position="419"/>
    </location>
</feature>
<dbReference type="InterPro" id="IPR032675">
    <property type="entry name" value="LRR_dom_sf"/>
</dbReference>
<keyword evidence="4" id="KW-1185">Reference proteome</keyword>
<dbReference type="InterPro" id="IPR052394">
    <property type="entry name" value="LRR-containing"/>
</dbReference>
<feature type="region of interest" description="Disordered" evidence="1">
    <location>
        <begin position="1050"/>
        <end position="1070"/>
    </location>
</feature>
<name>A0A0D2C6U5_9EURO</name>
<evidence type="ECO:0000313" key="4">
    <source>
        <dbReference type="Proteomes" id="UP000054466"/>
    </source>
</evidence>
<dbReference type="GeneID" id="27345861"/>
<gene>
    <name evidence="3" type="ORF">PV07_06667</name>
</gene>
<accession>A0A0D2C6U5</accession>
<dbReference type="AlphaFoldDB" id="A0A0D2C6U5"/>
<dbReference type="VEuPathDB" id="FungiDB:PV07_06667"/>
<feature type="region of interest" description="Disordered" evidence="1">
    <location>
        <begin position="23"/>
        <end position="63"/>
    </location>
</feature>
<evidence type="ECO:0000313" key="3">
    <source>
        <dbReference type="EMBL" id="KIW26873.1"/>
    </source>
</evidence>
<protein>
    <recommendedName>
        <fullName evidence="2">LRR-containing protein second PH domain-containing protein</fullName>
    </recommendedName>
</protein>
<evidence type="ECO:0000259" key="2">
    <source>
        <dbReference type="Pfam" id="PF25353"/>
    </source>
</evidence>
<evidence type="ECO:0000256" key="1">
    <source>
        <dbReference type="SAM" id="MobiDB-lite"/>
    </source>
</evidence>
<proteinExistence type="predicted"/>
<dbReference type="PANTHER" id="PTHR24114">
    <property type="entry name" value="LEUCINE RICH REPEAT FAMILY PROTEIN"/>
    <property type="match status" value="1"/>
</dbReference>
<feature type="region of interest" description="Disordered" evidence="1">
    <location>
        <begin position="964"/>
        <end position="1010"/>
    </location>
</feature>
<reference evidence="3 4" key="1">
    <citation type="submission" date="2015-01" db="EMBL/GenBank/DDBJ databases">
        <title>The Genome Sequence of Cladophialophora immunda CBS83496.</title>
        <authorList>
            <consortium name="The Broad Institute Genomics Platform"/>
            <person name="Cuomo C."/>
            <person name="de Hoog S."/>
            <person name="Gorbushina A."/>
            <person name="Stielow B."/>
            <person name="Teixiera M."/>
            <person name="Abouelleil A."/>
            <person name="Chapman S.B."/>
            <person name="Priest M."/>
            <person name="Young S.K."/>
            <person name="Wortman J."/>
            <person name="Nusbaum C."/>
            <person name="Birren B."/>
        </authorList>
    </citation>
    <scope>NUCLEOTIDE SEQUENCE [LARGE SCALE GENOMIC DNA]</scope>
    <source>
        <strain evidence="3 4">CBS 83496</strain>
    </source>
</reference>